<keyword evidence="2" id="KW-1185">Reference proteome</keyword>
<sequence>MSPSVDMRLIGIMHGLTLIQMIHSSRREGLDGGAFCCFAAQDAQAAQVHIISGKHILHTLKQPSNLHTFRRSSTQSTSSPNTALIRYNCQLILEYRYIRSDTYSYVGVPLPI</sequence>
<protein>
    <submittedName>
        <fullName evidence="1">Uncharacterized protein</fullName>
    </submittedName>
</protein>
<dbReference type="Proteomes" id="UP000018144">
    <property type="component" value="Unassembled WGS sequence"/>
</dbReference>
<reference evidence="1 2" key="1">
    <citation type="journal article" date="2013" name="PLoS Genet.">
        <title>The genome and development-dependent transcriptomes of Pyronema confluens: a window into fungal evolution.</title>
        <authorList>
            <person name="Traeger S."/>
            <person name="Altegoer F."/>
            <person name="Freitag M."/>
            <person name="Gabaldon T."/>
            <person name="Kempken F."/>
            <person name="Kumar A."/>
            <person name="Marcet-Houben M."/>
            <person name="Poggeler S."/>
            <person name="Stajich J.E."/>
            <person name="Nowrousian M."/>
        </authorList>
    </citation>
    <scope>NUCLEOTIDE SEQUENCE [LARGE SCALE GENOMIC DNA]</scope>
    <source>
        <strain evidence="2">CBS 100304</strain>
        <tissue evidence="1">Vegetative mycelium</tissue>
    </source>
</reference>
<dbReference type="EMBL" id="HF936442">
    <property type="protein sequence ID" value="CCX34255.1"/>
    <property type="molecule type" value="Genomic_DNA"/>
</dbReference>
<accession>U4LQN8</accession>
<name>U4LQN8_PYROM</name>
<evidence type="ECO:0000313" key="1">
    <source>
        <dbReference type="EMBL" id="CCX34255.1"/>
    </source>
</evidence>
<evidence type="ECO:0000313" key="2">
    <source>
        <dbReference type="Proteomes" id="UP000018144"/>
    </source>
</evidence>
<dbReference type="AlphaFoldDB" id="U4LQN8"/>
<organism evidence="1 2">
    <name type="scientific">Pyronema omphalodes (strain CBS 100304)</name>
    <name type="common">Pyronema confluens</name>
    <dbReference type="NCBI Taxonomy" id="1076935"/>
    <lineage>
        <taxon>Eukaryota</taxon>
        <taxon>Fungi</taxon>
        <taxon>Dikarya</taxon>
        <taxon>Ascomycota</taxon>
        <taxon>Pezizomycotina</taxon>
        <taxon>Pezizomycetes</taxon>
        <taxon>Pezizales</taxon>
        <taxon>Pyronemataceae</taxon>
        <taxon>Pyronema</taxon>
    </lineage>
</organism>
<gene>
    <name evidence="1" type="ORF">PCON_03225</name>
</gene>
<proteinExistence type="predicted"/>